<reference evidence="1" key="1">
    <citation type="submission" date="2022-09" db="EMBL/GenBank/DDBJ databases">
        <title>Fusarium specimens isolated from Avocado Roots.</title>
        <authorList>
            <person name="Stajich J."/>
            <person name="Roper C."/>
            <person name="Heimlech-Rivalta G."/>
        </authorList>
    </citation>
    <scope>NUCLEOTIDE SEQUENCE</scope>
    <source>
        <strain evidence="1">CF00136</strain>
    </source>
</reference>
<dbReference type="SUPFAM" id="SSF52047">
    <property type="entry name" value="RNI-like"/>
    <property type="match status" value="1"/>
</dbReference>
<dbReference type="InterPro" id="IPR032675">
    <property type="entry name" value="LRR_dom_sf"/>
</dbReference>
<evidence type="ECO:0000313" key="1">
    <source>
        <dbReference type="EMBL" id="KAJ4258086.1"/>
    </source>
</evidence>
<name>A0A9W8RXK5_9HYPO</name>
<comment type="caution">
    <text evidence="1">The sequence shown here is derived from an EMBL/GenBank/DDBJ whole genome shotgun (WGS) entry which is preliminary data.</text>
</comment>
<evidence type="ECO:0000313" key="2">
    <source>
        <dbReference type="Proteomes" id="UP001152049"/>
    </source>
</evidence>
<dbReference type="OrthoDB" id="4757858at2759"/>
<dbReference type="AlphaFoldDB" id="A0A9W8RXK5"/>
<keyword evidence="2" id="KW-1185">Reference proteome</keyword>
<gene>
    <name evidence="1" type="ORF">NW762_008226</name>
</gene>
<dbReference type="EMBL" id="JAOQAZ010000016">
    <property type="protein sequence ID" value="KAJ4258086.1"/>
    <property type="molecule type" value="Genomic_DNA"/>
</dbReference>
<accession>A0A9W8RXK5</accession>
<dbReference type="Proteomes" id="UP001152049">
    <property type="component" value="Unassembled WGS sequence"/>
</dbReference>
<organism evidence="1 2">
    <name type="scientific">Fusarium torreyae</name>
    <dbReference type="NCBI Taxonomy" id="1237075"/>
    <lineage>
        <taxon>Eukaryota</taxon>
        <taxon>Fungi</taxon>
        <taxon>Dikarya</taxon>
        <taxon>Ascomycota</taxon>
        <taxon>Pezizomycotina</taxon>
        <taxon>Sordariomycetes</taxon>
        <taxon>Hypocreomycetidae</taxon>
        <taxon>Hypocreales</taxon>
        <taxon>Nectriaceae</taxon>
        <taxon>Fusarium</taxon>
    </lineage>
</organism>
<proteinExistence type="predicted"/>
<sequence>MTKAIAGTEPERLYGGGHFDLICPFLEACGHMRDTALYQVARECKWLPLPKSLAQHFTLPELIFDDEYDTLFITMVLSMTPNLKKLEIGLWTYWKFPWCQPNSLLCLRELTITQWFTRKLSSTDDISGLLAAAPNLERLKFVKVGQEIYDQSENNRPYLHHATVREITFKDCDIPTPNLEALMKGFPNLQTFRYGSRYWTKYRERNRKCFSRAMGQVVMLRKDTIRHLSLQLSNLRCPNLADESLQDLSGMTALEALHIDCKSLYREADSTPKAGLTICNLLPPSIKEFGLMGEVQEQLYEEVLELITTSRRTFPHLKKVIVAHYHHKVRWMHSGSPSSNEDGSSDDNSDKSSVYGPDSFFYDETLNNNRSDWIDKLSSACSEHSIEFSSEKPSGWNGLFTEQARYDWRLRR</sequence>
<protein>
    <recommendedName>
        <fullName evidence="3">F-box domain-containing protein</fullName>
    </recommendedName>
</protein>
<evidence type="ECO:0008006" key="3">
    <source>
        <dbReference type="Google" id="ProtNLM"/>
    </source>
</evidence>
<dbReference type="Gene3D" id="3.80.10.10">
    <property type="entry name" value="Ribonuclease Inhibitor"/>
    <property type="match status" value="1"/>
</dbReference>